<comment type="similarity">
    <text evidence="4">Belongs to the SFH family.</text>
</comment>
<dbReference type="PANTHER" id="PTHR45657">
    <property type="entry name" value="CRAL-TRIO DOMAIN-CONTAINING PROTEIN YKL091C-RELATED"/>
    <property type="match status" value="1"/>
</dbReference>
<protein>
    <recommendedName>
        <fullName evidence="5">CRAL-TRIO domain-containing protein</fullName>
    </recommendedName>
</protein>
<dbReference type="EMBL" id="NMUH01000546">
    <property type="protein sequence ID" value="MQL81095.1"/>
    <property type="molecule type" value="Genomic_DNA"/>
</dbReference>
<evidence type="ECO:0000256" key="4">
    <source>
        <dbReference type="ARBA" id="ARBA00038020"/>
    </source>
</evidence>
<accession>A0A843UC70</accession>
<evidence type="ECO:0000259" key="5">
    <source>
        <dbReference type="Pfam" id="PF00650"/>
    </source>
</evidence>
<evidence type="ECO:0000256" key="2">
    <source>
        <dbReference type="ARBA" id="ARBA00004395"/>
    </source>
</evidence>
<evidence type="ECO:0000313" key="7">
    <source>
        <dbReference type="Proteomes" id="UP000652761"/>
    </source>
</evidence>
<sequence>MYFFLMGAIQPPLARPGLARIGRSDQFWGGRSRTDPRTLHQLYIVNAGSGFRALWKVIKAFMDARTISKIQKLAGVGKPISKEVTGSHRSKEYWEKGSEINKDLANEANLEVSVVVQVPCEIVKIPPTPLLLQASVYDIRHITKEDAVQPWMTSEREMSPHAGDLLLLVVNRDRSHVLVPASSCSPVAALAVATILIFKVAFSGQAVRFSPFYENGVLVATTQNSASLATAGSMSEGIK</sequence>
<dbReference type="InterPro" id="IPR001251">
    <property type="entry name" value="CRAL-TRIO_dom"/>
</dbReference>
<gene>
    <name evidence="6" type="ORF">Taro_013558</name>
</gene>
<proteinExistence type="inferred from homology"/>
<dbReference type="Gene3D" id="3.40.525.10">
    <property type="entry name" value="CRAL-TRIO lipid binding domain"/>
    <property type="match status" value="1"/>
</dbReference>
<reference evidence="6" key="1">
    <citation type="submission" date="2017-07" db="EMBL/GenBank/DDBJ databases">
        <title>Taro Niue Genome Assembly and Annotation.</title>
        <authorList>
            <person name="Atibalentja N."/>
            <person name="Keating K."/>
            <person name="Fields C.J."/>
        </authorList>
    </citation>
    <scope>NUCLEOTIDE SEQUENCE</scope>
    <source>
        <strain evidence="6">Niue_2</strain>
        <tissue evidence="6">Leaf</tissue>
    </source>
</reference>
<dbReference type="CDD" id="cd00170">
    <property type="entry name" value="SEC14"/>
    <property type="match status" value="1"/>
</dbReference>
<dbReference type="GO" id="GO:0000139">
    <property type="term" value="C:Golgi membrane"/>
    <property type="evidence" value="ECO:0007669"/>
    <property type="project" value="UniProtKB-SubCell"/>
</dbReference>
<comment type="caution">
    <text evidence="6">The sequence shown here is derived from an EMBL/GenBank/DDBJ whole genome shotgun (WGS) entry which is preliminary data.</text>
</comment>
<feature type="domain" description="CRAL-TRIO" evidence="5">
    <location>
        <begin position="36"/>
        <end position="73"/>
    </location>
</feature>
<name>A0A843UC70_COLES</name>
<evidence type="ECO:0000256" key="3">
    <source>
        <dbReference type="ARBA" id="ARBA00023034"/>
    </source>
</evidence>
<dbReference type="PANTHER" id="PTHR45657:SF50">
    <property type="entry name" value="PHOSPHATIDYLINOSITOL_PHOSPHATIDYLCHOLINE TRANSFER PROTEIN SFH11"/>
    <property type="match status" value="1"/>
</dbReference>
<dbReference type="Proteomes" id="UP000652761">
    <property type="component" value="Unassembled WGS sequence"/>
</dbReference>
<dbReference type="Pfam" id="PF00650">
    <property type="entry name" value="CRAL_TRIO"/>
    <property type="match status" value="1"/>
</dbReference>
<dbReference type="InterPro" id="IPR036865">
    <property type="entry name" value="CRAL-TRIO_dom_sf"/>
</dbReference>
<dbReference type="GO" id="GO:0005886">
    <property type="term" value="C:plasma membrane"/>
    <property type="evidence" value="ECO:0007669"/>
    <property type="project" value="UniProtKB-SubCell"/>
</dbReference>
<keyword evidence="3" id="KW-0333">Golgi apparatus</keyword>
<dbReference type="InterPro" id="IPR051026">
    <property type="entry name" value="PI/PC_transfer"/>
</dbReference>
<organism evidence="6 7">
    <name type="scientific">Colocasia esculenta</name>
    <name type="common">Wild taro</name>
    <name type="synonym">Arum esculentum</name>
    <dbReference type="NCBI Taxonomy" id="4460"/>
    <lineage>
        <taxon>Eukaryota</taxon>
        <taxon>Viridiplantae</taxon>
        <taxon>Streptophyta</taxon>
        <taxon>Embryophyta</taxon>
        <taxon>Tracheophyta</taxon>
        <taxon>Spermatophyta</taxon>
        <taxon>Magnoliopsida</taxon>
        <taxon>Liliopsida</taxon>
        <taxon>Araceae</taxon>
        <taxon>Aroideae</taxon>
        <taxon>Colocasieae</taxon>
        <taxon>Colocasia</taxon>
    </lineage>
</organism>
<dbReference type="OrthoDB" id="1434354at2759"/>
<comment type="subcellular location">
    <subcellularLocation>
        <location evidence="1">Cell membrane</location>
        <topology evidence="1">Peripheral membrane protein</topology>
    </subcellularLocation>
    <subcellularLocation>
        <location evidence="2">Golgi apparatus membrane</location>
        <topology evidence="2">Peripheral membrane protein</topology>
    </subcellularLocation>
</comment>
<evidence type="ECO:0000256" key="1">
    <source>
        <dbReference type="ARBA" id="ARBA00004202"/>
    </source>
</evidence>
<keyword evidence="7" id="KW-1185">Reference proteome</keyword>
<dbReference type="AlphaFoldDB" id="A0A843UC70"/>
<evidence type="ECO:0000313" key="6">
    <source>
        <dbReference type="EMBL" id="MQL81095.1"/>
    </source>
</evidence>
<dbReference type="SUPFAM" id="SSF52087">
    <property type="entry name" value="CRAL/TRIO domain"/>
    <property type="match status" value="1"/>
</dbReference>